<dbReference type="CDD" id="cd00037">
    <property type="entry name" value="CLECT"/>
    <property type="match status" value="1"/>
</dbReference>
<dbReference type="AlphaFoldDB" id="A0A182QJS9"/>
<dbReference type="PROSITE" id="PS50041">
    <property type="entry name" value="C_TYPE_LECTIN_2"/>
    <property type="match status" value="1"/>
</dbReference>
<proteinExistence type="predicted"/>
<dbReference type="InterPro" id="IPR050111">
    <property type="entry name" value="C-type_lectin/snaclec_domain"/>
</dbReference>
<dbReference type="Gene3D" id="3.10.100.10">
    <property type="entry name" value="Mannose-Binding Protein A, subunit A"/>
    <property type="match status" value="1"/>
</dbReference>
<dbReference type="Pfam" id="PF00059">
    <property type="entry name" value="Lectin_C"/>
    <property type="match status" value="1"/>
</dbReference>
<sequence length="147" mass="16155">MVSNILVLTICLAFFAIEAHGFKKYVAYNHIRRNFFTAWQTCRLYGGHLASIESAEENARVETAINAAGSINSNWFIGGTTIGIKGRYVWIGLNKEITSSSYQNWISGKPNTRLSNRCMIMGGAGGNQWNEVSCSSAAARFVCAFVS</sequence>
<keyword evidence="4" id="KW-1185">Reference proteome</keyword>
<keyword evidence="1" id="KW-0732">Signal</keyword>
<dbReference type="InterPro" id="IPR016187">
    <property type="entry name" value="CTDL_fold"/>
</dbReference>
<evidence type="ECO:0000313" key="4">
    <source>
        <dbReference type="Proteomes" id="UP000075886"/>
    </source>
</evidence>
<name>A0A182QJS9_9DIPT</name>
<feature type="signal peptide" evidence="1">
    <location>
        <begin position="1"/>
        <end position="21"/>
    </location>
</feature>
<dbReference type="Proteomes" id="UP000075886">
    <property type="component" value="Unassembled WGS sequence"/>
</dbReference>
<dbReference type="PANTHER" id="PTHR22803">
    <property type="entry name" value="MANNOSE, PHOSPHOLIPASE, LECTIN RECEPTOR RELATED"/>
    <property type="match status" value="1"/>
</dbReference>
<dbReference type="EMBL" id="AXCN02001822">
    <property type="status" value="NOT_ANNOTATED_CDS"/>
    <property type="molecule type" value="Genomic_DNA"/>
</dbReference>
<feature type="domain" description="C-type lectin" evidence="2">
    <location>
        <begin position="20"/>
        <end position="135"/>
    </location>
</feature>
<evidence type="ECO:0000256" key="1">
    <source>
        <dbReference type="SAM" id="SignalP"/>
    </source>
</evidence>
<dbReference type="InterPro" id="IPR016186">
    <property type="entry name" value="C-type_lectin-like/link_sf"/>
</dbReference>
<evidence type="ECO:0000259" key="2">
    <source>
        <dbReference type="PROSITE" id="PS50041"/>
    </source>
</evidence>
<dbReference type="STRING" id="69004.A0A182QJS9"/>
<reference evidence="4" key="1">
    <citation type="submission" date="2014-01" db="EMBL/GenBank/DDBJ databases">
        <title>The Genome Sequence of Anopheles farauti FAR1 (V2).</title>
        <authorList>
            <consortium name="The Broad Institute Genomics Platform"/>
            <person name="Neafsey D.E."/>
            <person name="Besansky N."/>
            <person name="Howell P."/>
            <person name="Walton C."/>
            <person name="Young S.K."/>
            <person name="Zeng Q."/>
            <person name="Gargeya S."/>
            <person name="Fitzgerald M."/>
            <person name="Haas B."/>
            <person name="Abouelleil A."/>
            <person name="Allen A.W."/>
            <person name="Alvarado L."/>
            <person name="Arachchi H.M."/>
            <person name="Berlin A.M."/>
            <person name="Chapman S.B."/>
            <person name="Gainer-Dewar J."/>
            <person name="Goldberg J."/>
            <person name="Griggs A."/>
            <person name="Gujja S."/>
            <person name="Hansen M."/>
            <person name="Howarth C."/>
            <person name="Imamovic A."/>
            <person name="Ireland A."/>
            <person name="Larimer J."/>
            <person name="McCowan C."/>
            <person name="Murphy C."/>
            <person name="Pearson M."/>
            <person name="Poon T.W."/>
            <person name="Priest M."/>
            <person name="Roberts A."/>
            <person name="Saif S."/>
            <person name="Shea T."/>
            <person name="Sisk P."/>
            <person name="Sykes S."/>
            <person name="Wortman J."/>
            <person name="Nusbaum C."/>
            <person name="Birren B."/>
        </authorList>
    </citation>
    <scope>NUCLEOTIDE SEQUENCE [LARGE SCALE GENOMIC DNA]</scope>
    <source>
        <strain evidence="4">FAR1</strain>
    </source>
</reference>
<dbReference type="SMART" id="SM00034">
    <property type="entry name" value="CLECT"/>
    <property type="match status" value="1"/>
</dbReference>
<protein>
    <recommendedName>
        <fullName evidence="2">C-type lectin domain-containing protein</fullName>
    </recommendedName>
</protein>
<evidence type="ECO:0000313" key="3">
    <source>
        <dbReference type="EnsemblMetazoa" id="AFAF011673-PA"/>
    </source>
</evidence>
<organism evidence="3 4">
    <name type="scientific">Anopheles farauti</name>
    <dbReference type="NCBI Taxonomy" id="69004"/>
    <lineage>
        <taxon>Eukaryota</taxon>
        <taxon>Metazoa</taxon>
        <taxon>Ecdysozoa</taxon>
        <taxon>Arthropoda</taxon>
        <taxon>Hexapoda</taxon>
        <taxon>Insecta</taxon>
        <taxon>Pterygota</taxon>
        <taxon>Neoptera</taxon>
        <taxon>Endopterygota</taxon>
        <taxon>Diptera</taxon>
        <taxon>Nematocera</taxon>
        <taxon>Culicoidea</taxon>
        <taxon>Culicidae</taxon>
        <taxon>Anophelinae</taxon>
        <taxon>Anopheles</taxon>
    </lineage>
</organism>
<dbReference type="EnsemblMetazoa" id="AFAF011673-RA">
    <property type="protein sequence ID" value="AFAF011673-PA"/>
    <property type="gene ID" value="AFAF011673"/>
</dbReference>
<accession>A0A182QJS9</accession>
<dbReference type="SUPFAM" id="SSF56436">
    <property type="entry name" value="C-type lectin-like"/>
    <property type="match status" value="1"/>
</dbReference>
<reference evidence="3" key="2">
    <citation type="submission" date="2020-05" db="UniProtKB">
        <authorList>
            <consortium name="EnsemblMetazoa"/>
        </authorList>
    </citation>
    <scope>IDENTIFICATION</scope>
    <source>
        <strain evidence="3">FAR1</strain>
    </source>
</reference>
<feature type="chain" id="PRO_5008133037" description="C-type lectin domain-containing protein" evidence="1">
    <location>
        <begin position="22"/>
        <end position="147"/>
    </location>
</feature>
<dbReference type="InterPro" id="IPR001304">
    <property type="entry name" value="C-type_lectin-like"/>
</dbReference>
<dbReference type="VEuPathDB" id="VectorBase:AFAF011673"/>